<proteinExistence type="predicted"/>
<organism evidence="1 2">
    <name type="scientific">Ogataea polymorpha</name>
    <dbReference type="NCBI Taxonomy" id="460523"/>
    <lineage>
        <taxon>Eukaryota</taxon>
        <taxon>Fungi</taxon>
        <taxon>Dikarya</taxon>
        <taxon>Ascomycota</taxon>
        <taxon>Saccharomycotina</taxon>
        <taxon>Pichiomycetes</taxon>
        <taxon>Pichiales</taxon>
        <taxon>Pichiaceae</taxon>
        <taxon>Ogataea</taxon>
    </lineage>
</organism>
<keyword evidence="2" id="KW-1185">Reference proteome</keyword>
<evidence type="ECO:0000313" key="2">
    <source>
        <dbReference type="Proteomes" id="UP000788993"/>
    </source>
</evidence>
<name>A0A9P8THQ8_9ASCO</name>
<gene>
    <name evidence="1" type="ORF">OGATHE_000070</name>
</gene>
<comment type="caution">
    <text evidence="1">The sequence shown here is derived from an EMBL/GenBank/DDBJ whole genome shotgun (WGS) entry which is preliminary data.</text>
</comment>
<reference evidence="1" key="1">
    <citation type="journal article" date="2021" name="Open Biol.">
        <title>Shared evolutionary footprints suggest mitochondrial oxidative damage underlies multiple complex I losses in fungi.</title>
        <authorList>
            <person name="Schikora-Tamarit M.A."/>
            <person name="Marcet-Houben M."/>
            <person name="Nosek J."/>
            <person name="Gabaldon T."/>
        </authorList>
    </citation>
    <scope>NUCLEOTIDE SEQUENCE</scope>
    <source>
        <strain evidence="1">NCAIM Y.01608</strain>
    </source>
</reference>
<reference evidence="1" key="2">
    <citation type="submission" date="2021-01" db="EMBL/GenBank/DDBJ databases">
        <authorList>
            <person name="Schikora-Tamarit M.A."/>
        </authorList>
    </citation>
    <scope>NUCLEOTIDE SEQUENCE</scope>
    <source>
        <strain evidence="1">NCAIM Y.01608</strain>
    </source>
</reference>
<evidence type="ECO:0000313" key="1">
    <source>
        <dbReference type="EMBL" id="KAH3678801.1"/>
    </source>
</evidence>
<dbReference type="AlphaFoldDB" id="A0A9P8THQ8"/>
<sequence length="98" mass="10272">MISHSGFFTLSESFCGSLREEMSTSLASAISACVLCLMKTGLPCHLTTTFFPSGMAFSLTSTLAMASTSAEADMVVKKASTVDLAAAAETNPYEPTMK</sequence>
<dbReference type="Proteomes" id="UP000788993">
    <property type="component" value="Unassembled WGS sequence"/>
</dbReference>
<accession>A0A9P8THQ8</accession>
<dbReference type="EMBL" id="JAEUBD010000013">
    <property type="protein sequence ID" value="KAH3678801.1"/>
    <property type="molecule type" value="Genomic_DNA"/>
</dbReference>
<protein>
    <submittedName>
        <fullName evidence="1">Uncharacterized protein</fullName>
    </submittedName>
</protein>